<keyword evidence="2" id="KW-0812">Transmembrane</keyword>
<feature type="domain" description="TPM" evidence="3">
    <location>
        <begin position="173"/>
        <end position="297"/>
    </location>
</feature>
<keyword evidence="2" id="KW-0472">Membrane</keyword>
<evidence type="ECO:0000313" key="5">
    <source>
        <dbReference type="Proteomes" id="UP001314263"/>
    </source>
</evidence>
<dbReference type="AlphaFoldDB" id="A0AAV1IHT6"/>
<dbReference type="InterPro" id="IPR007621">
    <property type="entry name" value="TPM_dom"/>
</dbReference>
<dbReference type="Proteomes" id="UP001314263">
    <property type="component" value="Unassembled WGS sequence"/>
</dbReference>
<dbReference type="Gene3D" id="3.10.310.50">
    <property type="match status" value="1"/>
</dbReference>
<feature type="region of interest" description="Disordered" evidence="1">
    <location>
        <begin position="301"/>
        <end position="321"/>
    </location>
</feature>
<comment type="caution">
    <text evidence="4">The sequence shown here is derived from an EMBL/GenBank/DDBJ whole genome shotgun (WGS) entry which is preliminary data.</text>
</comment>
<protein>
    <recommendedName>
        <fullName evidence="3">TPM domain-containing protein</fullName>
    </recommendedName>
</protein>
<keyword evidence="5" id="KW-1185">Reference proteome</keyword>
<dbReference type="Pfam" id="PF04536">
    <property type="entry name" value="TPM_phosphatase"/>
    <property type="match status" value="1"/>
</dbReference>
<evidence type="ECO:0000259" key="3">
    <source>
        <dbReference type="Pfam" id="PF04536"/>
    </source>
</evidence>
<evidence type="ECO:0000313" key="4">
    <source>
        <dbReference type="EMBL" id="CAK0786848.1"/>
    </source>
</evidence>
<reference evidence="4 5" key="1">
    <citation type="submission" date="2023-10" db="EMBL/GenBank/DDBJ databases">
        <authorList>
            <person name="Maclean D."/>
            <person name="Macfadyen A."/>
        </authorList>
    </citation>
    <scope>NUCLEOTIDE SEQUENCE [LARGE SCALE GENOMIC DNA]</scope>
</reference>
<evidence type="ECO:0000256" key="1">
    <source>
        <dbReference type="SAM" id="MobiDB-lite"/>
    </source>
</evidence>
<dbReference type="PANTHER" id="PTHR30373">
    <property type="entry name" value="UPF0603 PROTEIN YGCG"/>
    <property type="match status" value="1"/>
</dbReference>
<keyword evidence="2" id="KW-1133">Transmembrane helix</keyword>
<proteinExistence type="predicted"/>
<dbReference type="EMBL" id="CAUYUE010000015">
    <property type="protein sequence ID" value="CAK0786848.1"/>
    <property type="molecule type" value="Genomic_DNA"/>
</dbReference>
<sequence>MACLPGDARSELPDADVSYYSCLQAALMHEASFIARHLLSAPTAQNSCCQTWTGLDLLAHVVYCLQLQACNLSHLLSCEQSLTMASQAYNLGSSSPALGCDRAFKQAPSARCTLRTSKRLQVCRAAQEVNVVQQAGQRLAAAGAAAALLLSPCNAVANEVDIMNEPKPTTNYVIDDAGVLNKTTRKSINDQLSRLETETGYRLEAVTTRKLEFENDAFAFGDKVVEKWYGTVEQGDKKGILVVVTTGKDGALTGGPAFMKAVGDSLVDSVVSDNIPIFTEEEKFNEAVSSIVKRVEAKLTGKEDPGAPQRADKERKRTYKTKSEVDKTRGITSTIVLVLLGISVVVPMLQYWGYTSKE</sequence>
<gene>
    <name evidence="4" type="ORF">CVIRNUC_010062</name>
</gene>
<organism evidence="4 5">
    <name type="scientific">Coccomyxa viridis</name>
    <dbReference type="NCBI Taxonomy" id="1274662"/>
    <lineage>
        <taxon>Eukaryota</taxon>
        <taxon>Viridiplantae</taxon>
        <taxon>Chlorophyta</taxon>
        <taxon>core chlorophytes</taxon>
        <taxon>Trebouxiophyceae</taxon>
        <taxon>Trebouxiophyceae incertae sedis</taxon>
        <taxon>Coccomyxaceae</taxon>
        <taxon>Coccomyxa</taxon>
    </lineage>
</organism>
<name>A0AAV1IHT6_9CHLO</name>
<dbReference type="PANTHER" id="PTHR30373:SF2">
    <property type="entry name" value="UPF0603 PROTEIN YGCG"/>
    <property type="match status" value="1"/>
</dbReference>
<feature type="transmembrane region" description="Helical" evidence="2">
    <location>
        <begin position="330"/>
        <end position="352"/>
    </location>
</feature>
<evidence type="ECO:0000256" key="2">
    <source>
        <dbReference type="SAM" id="Phobius"/>
    </source>
</evidence>
<accession>A0AAV1IHT6</accession>